<dbReference type="NCBIfam" id="TIGR00026">
    <property type="entry name" value="hi_GC_TIGR00026"/>
    <property type="match status" value="1"/>
</dbReference>
<comment type="catalytic activity">
    <reaction evidence="2">
        <text>oxidized coenzyme F420-(gamma-L-Glu)(n) + a quinol + H(+) = reduced coenzyme F420-(gamma-L-Glu)(n) + a quinone</text>
        <dbReference type="Rhea" id="RHEA:39663"/>
        <dbReference type="Rhea" id="RHEA-COMP:12939"/>
        <dbReference type="Rhea" id="RHEA-COMP:14378"/>
        <dbReference type="ChEBI" id="CHEBI:15378"/>
        <dbReference type="ChEBI" id="CHEBI:24646"/>
        <dbReference type="ChEBI" id="CHEBI:132124"/>
        <dbReference type="ChEBI" id="CHEBI:133980"/>
        <dbReference type="ChEBI" id="CHEBI:139511"/>
    </reaction>
</comment>
<dbReference type="Gene3D" id="2.30.110.10">
    <property type="entry name" value="Electron Transport, Fmn-binding Protein, Chain A"/>
    <property type="match status" value="1"/>
</dbReference>
<gene>
    <name evidence="5" type="ORF">GCM10023323_54070</name>
</gene>
<dbReference type="Pfam" id="PF04075">
    <property type="entry name" value="F420H2_quin_red"/>
    <property type="match status" value="1"/>
</dbReference>
<evidence type="ECO:0000259" key="4">
    <source>
        <dbReference type="Pfam" id="PF01814"/>
    </source>
</evidence>
<feature type="domain" description="Hemerythrin-like" evidence="4">
    <location>
        <begin position="167"/>
        <end position="309"/>
    </location>
</feature>
<sequence>MPTSFQPSRPSDSSEPSESIQAFQQSVIDEFRANGGKVGGPFEGEDLLLLTTTGARAGAARTTPLGYVRHGYSLLVVGSNLGGPRHPGWYHNLLARPMVEVEVGTRTFQALAVPAEGARREELFAHVVRAAPGYGDYQAGTDRLLPVVVLQGAEPDDWEGPGEVRTLADKVMEVHTWLRGQLRQVRAETDAHFAARAAHRGVGAAPVPGLGLQIRQRCLAFCQALEFHHESEDGHLFPGIARHHPHLTDVFDRLDAEHRTVARIQGALADLLAGIAIADPQRFRTELAAMSAELNAHLDYEEDVLLPLLADVPWPPVMP</sequence>
<dbReference type="CDD" id="cd12108">
    <property type="entry name" value="Hr-like"/>
    <property type="match status" value="1"/>
</dbReference>
<evidence type="ECO:0000256" key="2">
    <source>
        <dbReference type="ARBA" id="ARBA00049106"/>
    </source>
</evidence>
<feature type="region of interest" description="Disordered" evidence="3">
    <location>
        <begin position="1"/>
        <end position="21"/>
    </location>
</feature>
<dbReference type="PANTHER" id="PTHR39428:SF1">
    <property type="entry name" value="F420H(2)-DEPENDENT QUINONE REDUCTASE RV1261C"/>
    <property type="match status" value="1"/>
</dbReference>
<evidence type="ECO:0000313" key="6">
    <source>
        <dbReference type="Proteomes" id="UP001499878"/>
    </source>
</evidence>
<accession>A0ABP9TBY0</accession>
<feature type="compositionally biased region" description="Low complexity" evidence="3">
    <location>
        <begin position="7"/>
        <end position="19"/>
    </location>
</feature>
<dbReference type="EMBL" id="BAABJR010000014">
    <property type="protein sequence ID" value="GAA5213367.1"/>
    <property type="molecule type" value="Genomic_DNA"/>
</dbReference>
<dbReference type="Gene3D" id="1.20.120.520">
    <property type="entry name" value="nmb1532 protein domain like"/>
    <property type="match status" value="1"/>
</dbReference>
<comment type="caution">
    <text evidence="5">The sequence shown here is derived from an EMBL/GenBank/DDBJ whole genome shotgun (WGS) entry which is preliminary data.</text>
</comment>
<keyword evidence="6" id="KW-1185">Reference proteome</keyword>
<evidence type="ECO:0000313" key="5">
    <source>
        <dbReference type="EMBL" id="GAA5213367.1"/>
    </source>
</evidence>
<evidence type="ECO:0000256" key="1">
    <source>
        <dbReference type="ARBA" id="ARBA00008710"/>
    </source>
</evidence>
<organism evidence="5 6">
    <name type="scientific">Streptomyces thinghirensis</name>
    <dbReference type="NCBI Taxonomy" id="551547"/>
    <lineage>
        <taxon>Bacteria</taxon>
        <taxon>Bacillati</taxon>
        <taxon>Actinomycetota</taxon>
        <taxon>Actinomycetes</taxon>
        <taxon>Kitasatosporales</taxon>
        <taxon>Streptomycetaceae</taxon>
        <taxon>Streptomyces</taxon>
    </lineage>
</organism>
<name>A0ABP9TBY0_9ACTN</name>
<dbReference type="InterPro" id="IPR004378">
    <property type="entry name" value="F420H2_quin_Rdtase"/>
</dbReference>
<comment type="similarity">
    <text evidence="1">Belongs to the F420H(2)-dependent quinone reductase family.</text>
</comment>
<proteinExistence type="inferred from homology"/>
<dbReference type="Proteomes" id="UP001499878">
    <property type="component" value="Unassembled WGS sequence"/>
</dbReference>
<evidence type="ECO:0000256" key="3">
    <source>
        <dbReference type="SAM" id="MobiDB-lite"/>
    </source>
</evidence>
<protein>
    <submittedName>
        <fullName evidence="5">Nitroreductase/quinone reductase family protein</fullName>
    </submittedName>
</protein>
<dbReference type="InterPro" id="IPR012312">
    <property type="entry name" value="Hemerythrin-like"/>
</dbReference>
<dbReference type="PANTHER" id="PTHR39428">
    <property type="entry name" value="F420H(2)-DEPENDENT QUINONE REDUCTASE RV1261C"/>
    <property type="match status" value="1"/>
</dbReference>
<dbReference type="InterPro" id="IPR012349">
    <property type="entry name" value="Split_barrel_FMN-bd"/>
</dbReference>
<dbReference type="RefSeq" id="WP_345634744.1">
    <property type="nucleotide sequence ID" value="NZ_BAABJR010000014.1"/>
</dbReference>
<dbReference type="Pfam" id="PF01814">
    <property type="entry name" value="Hemerythrin"/>
    <property type="match status" value="1"/>
</dbReference>
<reference evidence="6" key="1">
    <citation type="journal article" date="2019" name="Int. J. Syst. Evol. Microbiol.">
        <title>The Global Catalogue of Microorganisms (GCM) 10K type strain sequencing project: providing services to taxonomists for standard genome sequencing and annotation.</title>
        <authorList>
            <consortium name="The Broad Institute Genomics Platform"/>
            <consortium name="The Broad Institute Genome Sequencing Center for Infectious Disease"/>
            <person name="Wu L."/>
            <person name="Ma J."/>
        </authorList>
    </citation>
    <scope>NUCLEOTIDE SEQUENCE [LARGE SCALE GENOMIC DNA]</scope>
    <source>
        <strain evidence="6">JCM 18306</strain>
    </source>
</reference>